<accession>A0ABS8HYN4</accession>
<evidence type="ECO:0000313" key="2">
    <source>
        <dbReference type="Proteomes" id="UP001165492"/>
    </source>
</evidence>
<protein>
    <submittedName>
        <fullName evidence="1">Phage major tail tube protein</fullName>
    </submittedName>
</protein>
<organism evidence="1 2">
    <name type="scientific">Pelosinus baikalensis</name>
    <dbReference type="NCBI Taxonomy" id="2892015"/>
    <lineage>
        <taxon>Bacteria</taxon>
        <taxon>Bacillati</taxon>
        <taxon>Bacillota</taxon>
        <taxon>Negativicutes</taxon>
        <taxon>Selenomonadales</taxon>
        <taxon>Sporomusaceae</taxon>
        <taxon>Pelosinus</taxon>
    </lineage>
</organism>
<name>A0ABS8HYN4_9FIRM</name>
<keyword evidence="2" id="KW-1185">Reference proteome</keyword>
<proteinExistence type="predicted"/>
<dbReference type="EMBL" id="JAJHJB010000037">
    <property type="protein sequence ID" value="MCC5467624.1"/>
    <property type="molecule type" value="Genomic_DNA"/>
</dbReference>
<comment type="caution">
    <text evidence="1">The sequence shown here is derived from an EMBL/GenBank/DDBJ whole genome shotgun (WGS) entry which is preliminary data.</text>
</comment>
<dbReference type="Pfam" id="PF04985">
    <property type="entry name" value="Phage_tube"/>
    <property type="match status" value="1"/>
</dbReference>
<gene>
    <name evidence="1" type="ORF">LMF89_20015</name>
</gene>
<dbReference type="RefSeq" id="WP_229536591.1">
    <property type="nucleotide sequence ID" value="NZ_JAJHJB010000037.1"/>
</dbReference>
<dbReference type="Proteomes" id="UP001165492">
    <property type="component" value="Unassembled WGS sequence"/>
</dbReference>
<dbReference type="InterPro" id="IPR006498">
    <property type="entry name" value="Tail_tube"/>
</dbReference>
<reference evidence="1" key="1">
    <citation type="submission" date="2021-11" db="EMBL/GenBank/DDBJ databases">
        <title>Description of a new species Pelosinus isolated from the bottom sediments of Lake Baikal.</title>
        <authorList>
            <person name="Zakharyuk A."/>
        </authorList>
    </citation>
    <scope>NUCLEOTIDE SEQUENCE</scope>
    <source>
        <strain evidence="1">Bkl1</strain>
    </source>
</reference>
<evidence type="ECO:0000313" key="1">
    <source>
        <dbReference type="EMBL" id="MCC5467624.1"/>
    </source>
</evidence>
<sequence length="173" mass="18554">MSLVPEKVITYRVYNDGNDLVGTADVQLPKLAPMSDTVKGAGIAGEVDSPTLGHYQSMSLTINWRTLTSNCLSLAGQRAYDLDLRAAIQIFDSGSGSYVPTPLKVSVRGIPKSCDLGKLDIGSAGDASTELEVIYIKILIDGKKKVEIDKYNYIAIINGEDYLLAVRTALGLA</sequence>